<dbReference type="Pfam" id="PF21340">
    <property type="entry name" value="Polysacc_lyase-like"/>
    <property type="match status" value="1"/>
</dbReference>
<feature type="domain" description="CBM1" evidence="4">
    <location>
        <begin position="271"/>
        <end position="306"/>
    </location>
</feature>
<protein>
    <recommendedName>
        <fullName evidence="4">CBM1 domain-containing protein</fullName>
    </recommendedName>
</protein>
<dbReference type="GO" id="GO:0005975">
    <property type="term" value="P:carbohydrate metabolic process"/>
    <property type="evidence" value="ECO:0007669"/>
    <property type="project" value="InterPro"/>
</dbReference>
<name>A0A1B8GNX0_9PEZI</name>
<evidence type="ECO:0000313" key="6">
    <source>
        <dbReference type="Proteomes" id="UP000091956"/>
    </source>
</evidence>
<proteinExistence type="predicted"/>
<dbReference type="Pfam" id="PF00734">
    <property type="entry name" value="CBM_1"/>
    <property type="match status" value="1"/>
</dbReference>
<keyword evidence="1 3" id="KW-0732">Signal</keyword>
<dbReference type="Proteomes" id="UP000091956">
    <property type="component" value="Unassembled WGS sequence"/>
</dbReference>
<dbReference type="AlphaFoldDB" id="A0A1B8GNX0"/>
<dbReference type="STRING" id="342668.A0A1B8GNX0"/>
<sequence>MLFRQVALVASAILPLSFAQVSNDFESGWDQSAWPIYAPDCNQGGTVALDSTTAHSGKNSMKVTSPGGYCGHIFFGTTKVPTGDLYVKVWLKATKALTASHVSFITMSDSSQAAGKHLRIGGQNSILMYNRETDDATLPDLSPQGTATSKALTAGTWECFEYHIGTDGSIETWLNSQAIAGLTTANNPNANGWGTSSRPKITAVYFGWESYGGDTNTFWYDDIAIGSTRVGCGGSSPTSVPASSAPGSTMVTSVKPTSTSSAPSATTTAAATVPLYGQCGGNGWTGGTVCLSGTCKSNGEWYSQCVP</sequence>
<reference evidence="6" key="2">
    <citation type="journal article" date="2018" name="Nat. Commun.">
        <title>Extreme sensitivity to ultraviolet light in the fungal pathogen causing white-nose syndrome of bats.</title>
        <authorList>
            <person name="Palmer J.M."/>
            <person name="Drees K.P."/>
            <person name="Foster J.T."/>
            <person name="Lindner D.L."/>
        </authorList>
    </citation>
    <scope>NUCLEOTIDE SEQUENCE [LARGE SCALE GENOMIC DNA]</scope>
    <source>
        <strain evidence="6">UAMH 10579</strain>
    </source>
</reference>
<evidence type="ECO:0000259" key="4">
    <source>
        <dbReference type="PROSITE" id="PS51164"/>
    </source>
</evidence>
<dbReference type="SMART" id="SM00236">
    <property type="entry name" value="fCBD"/>
    <property type="match status" value="1"/>
</dbReference>
<feature type="chain" id="PRO_5008608793" description="CBM1 domain-containing protein" evidence="3">
    <location>
        <begin position="20"/>
        <end position="307"/>
    </location>
</feature>
<dbReference type="SUPFAM" id="SSF57180">
    <property type="entry name" value="Cellulose-binding domain"/>
    <property type="match status" value="1"/>
</dbReference>
<keyword evidence="6" id="KW-1185">Reference proteome</keyword>
<dbReference type="PROSITE" id="PS00562">
    <property type="entry name" value="CBM1_1"/>
    <property type="match status" value="1"/>
</dbReference>
<dbReference type="Gene3D" id="2.60.120.200">
    <property type="match status" value="1"/>
</dbReference>
<organism evidence="5 6">
    <name type="scientific">Pseudogymnoascus verrucosus</name>
    <dbReference type="NCBI Taxonomy" id="342668"/>
    <lineage>
        <taxon>Eukaryota</taxon>
        <taxon>Fungi</taxon>
        <taxon>Dikarya</taxon>
        <taxon>Ascomycota</taxon>
        <taxon>Pezizomycotina</taxon>
        <taxon>Leotiomycetes</taxon>
        <taxon>Thelebolales</taxon>
        <taxon>Thelebolaceae</taxon>
        <taxon>Pseudogymnoascus</taxon>
    </lineage>
</organism>
<dbReference type="RefSeq" id="XP_018131279.1">
    <property type="nucleotide sequence ID" value="XM_018273978.1"/>
</dbReference>
<dbReference type="GeneID" id="28837892"/>
<evidence type="ECO:0000313" key="5">
    <source>
        <dbReference type="EMBL" id="OBT97546.1"/>
    </source>
</evidence>
<gene>
    <name evidence="5" type="ORF">VE01_04506</name>
</gene>
<dbReference type="GO" id="GO:0005576">
    <property type="term" value="C:extracellular region"/>
    <property type="evidence" value="ECO:0007669"/>
    <property type="project" value="InterPro"/>
</dbReference>
<dbReference type="PROSITE" id="PS51164">
    <property type="entry name" value="CBM1_2"/>
    <property type="match status" value="1"/>
</dbReference>
<feature type="signal peptide" evidence="3">
    <location>
        <begin position="1"/>
        <end position="19"/>
    </location>
</feature>
<dbReference type="OrthoDB" id="5313668at2759"/>
<evidence type="ECO:0000256" key="1">
    <source>
        <dbReference type="ARBA" id="ARBA00022729"/>
    </source>
</evidence>
<dbReference type="InterPro" id="IPR048955">
    <property type="entry name" value="Cip1-like_core"/>
</dbReference>
<dbReference type="InterPro" id="IPR000254">
    <property type="entry name" value="CBD"/>
</dbReference>
<reference evidence="5 6" key="1">
    <citation type="submission" date="2016-03" db="EMBL/GenBank/DDBJ databases">
        <title>Comparative genomics of Pseudogymnoascus destructans, the fungus causing white-nose syndrome of bats.</title>
        <authorList>
            <person name="Palmer J.M."/>
            <person name="Drees K.P."/>
            <person name="Foster J.T."/>
            <person name="Lindner D.L."/>
        </authorList>
    </citation>
    <scope>NUCLEOTIDE SEQUENCE [LARGE SCALE GENOMIC DNA]</scope>
    <source>
        <strain evidence="5 6">UAMH 10579</strain>
    </source>
</reference>
<dbReference type="EMBL" id="KV460221">
    <property type="protein sequence ID" value="OBT97546.1"/>
    <property type="molecule type" value="Genomic_DNA"/>
</dbReference>
<accession>A0A1B8GNX0</accession>
<evidence type="ECO:0000256" key="2">
    <source>
        <dbReference type="SAM" id="MobiDB-lite"/>
    </source>
</evidence>
<dbReference type="InterPro" id="IPR035971">
    <property type="entry name" value="CBD_sf"/>
</dbReference>
<feature type="region of interest" description="Disordered" evidence="2">
    <location>
        <begin position="235"/>
        <end position="264"/>
    </location>
</feature>
<dbReference type="GO" id="GO:0030248">
    <property type="term" value="F:cellulose binding"/>
    <property type="evidence" value="ECO:0007669"/>
    <property type="project" value="InterPro"/>
</dbReference>
<evidence type="ECO:0000256" key="3">
    <source>
        <dbReference type="SAM" id="SignalP"/>
    </source>
</evidence>